<organism evidence="1 2">
    <name type="scientific">Gimesia maris</name>
    <dbReference type="NCBI Taxonomy" id="122"/>
    <lineage>
        <taxon>Bacteria</taxon>
        <taxon>Pseudomonadati</taxon>
        <taxon>Planctomycetota</taxon>
        <taxon>Planctomycetia</taxon>
        <taxon>Planctomycetales</taxon>
        <taxon>Planctomycetaceae</taxon>
        <taxon>Gimesia</taxon>
    </lineage>
</organism>
<comment type="caution">
    <text evidence="1">The sequence shown here is derived from an EMBL/GenBank/DDBJ whole genome shotgun (WGS) entry which is preliminary data.</text>
</comment>
<dbReference type="AlphaFoldDB" id="A0A3D3R7M8"/>
<reference evidence="1 2" key="1">
    <citation type="journal article" date="2018" name="Nat. Biotechnol.">
        <title>A standardized bacterial taxonomy based on genome phylogeny substantially revises the tree of life.</title>
        <authorList>
            <person name="Parks D.H."/>
            <person name="Chuvochina M."/>
            <person name="Waite D.W."/>
            <person name="Rinke C."/>
            <person name="Skarshewski A."/>
            <person name="Chaumeil P.A."/>
            <person name="Hugenholtz P."/>
        </authorList>
    </citation>
    <scope>NUCLEOTIDE SEQUENCE [LARGE SCALE GENOMIC DNA]</scope>
    <source>
        <strain evidence="1">UBA9375</strain>
    </source>
</reference>
<dbReference type="Proteomes" id="UP000263642">
    <property type="component" value="Unassembled WGS sequence"/>
</dbReference>
<sequence>MYYRILKAPPGYSSDQSFMLVQYRDLDYASRCGSVKNSLGTEFFGTIEEARHYLPVTARKLPFESEYQFLELWEGER</sequence>
<protein>
    <submittedName>
        <fullName evidence="1">Uncharacterized protein</fullName>
    </submittedName>
</protein>
<dbReference type="RefSeq" id="WP_154932943.1">
    <property type="nucleotide sequence ID" value="NZ_CAXBMG010000002.1"/>
</dbReference>
<dbReference type="EMBL" id="DQAY01000077">
    <property type="protein sequence ID" value="HCO24017.1"/>
    <property type="molecule type" value="Genomic_DNA"/>
</dbReference>
<name>A0A3D3R7M8_9PLAN</name>
<proteinExistence type="predicted"/>
<evidence type="ECO:0000313" key="2">
    <source>
        <dbReference type="Proteomes" id="UP000263642"/>
    </source>
</evidence>
<evidence type="ECO:0000313" key="1">
    <source>
        <dbReference type="EMBL" id="HCO24017.1"/>
    </source>
</evidence>
<gene>
    <name evidence="1" type="ORF">DIT97_13565</name>
</gene>
<accession>A0A3D3R7M8</accession>